<comment type="domain">
    <text evidence="9">The N-terminal domain has structural similarity with S-adenosyl-L-methionine-dependent methyltransferases, but does not bind S-adenosyl-L-methionine. It is required for correct assembly of the 2 Fe-S clusters.</text>
</comment>
<keyword evidence="4 9" id="KW-0963">Cytoplasm</keyword>
<comment type="cofactor">
    <cofactor evidence="9">
        <name>[2Fe-2S] cluster</name>
        <dbReference type="ChEBI" id="CHEBI:190135"/>
    </cofactor>
</comment>
<comment type="function">
    <text evidence="9">Component of the cytosolic iron-sulfur (Fe-S) protein assembly (CIA) machinery. Required for the maturation of extramitochondrial Fe-S proteins. Part of an electron transfer chain functioning in an early step of cytosolic Fe-S biogenesis, facilitating the de novo assembly of a [4Fe-4S] cluster on the cytosolic Fe-S scaffold complex. Electrons are transferred from NADPH via a FAD- and FMN-containing diflavin oxidoreductase. Together with the diflavin oxidoreductase, also required for the assembly of the diferric tyrosyl radical cofactor of ribonucleotide reductase (RNR), probably by providing electrons for reduction during radical cofactor maturation in the catalytic small subunit.</text>
</comment>
<name>A0A7S1WWR9_ALECA</name>
<feature type="binding site" evidence="9">
    <location>
        <position position="219"/>
    </location>
    <ligand>
        <name>[4Fe-4S] cluster</name>
        <dbReference type="ChEBI" id="CHEBI:49883"/>
    </ligand>
</feature>
<comment type="cofactor">
    <cofactor evidence="1 9">
        <name>[4Fe-4S] cluster</name>
        <dbReference type="ChEBI" id="CHEBI:49883"/>
    </cofactor>
</comment>
<feature type="binding site" evidence="9">
    <location>
        <position position="184"/>
    </location>
    <ligand>
        <name>[2Fe-2S] cluster</name>
        <dbReference type="ChEBI" id="CHEBI:190135"/>
    </ligand>
</feature>
<gene>
    <name evidence="11" type="ORF">ACAT0790_LOCUS67739</name>
</gene>
<feature type="binding site" evidence="9">
    <location>
        <position position="177"/>
    </location>
    <ligand>
        <name>[2Fe-2S] cluster</name>
        <dbReference type="ChEBI" id="CHEBI:190135"/>
    </ligand>
</feature>
<dbReference type="PANTHER" id="PTHR13273:SF14">
    <property type="entry name" value="ANAMORSIN"/>
    <property type="match status" value="1"/>
</dbReference>
<evidence type="ECO:0000256" key="4">
    <source>
        <dbReference type="ARBA" id="ARBA00022490"/>
    </source>
</evidence>
<comment type="domain">
    <text evidence="9">The twin Cx2C motifs are involved in the recognition by the mitochondrial MIA40-ERV1 disulfide relay system. The formation of 2 disulfide bonds in the Cx2C motifs through dithiol/disulfide exchange reactions effectively traps the protein in the mitochondrial intermembrane space.</text>
</comment>
<feature type="binding site" evidence="9">
    <location>
        <position position="230"/>
    </location>
    <ligand>
        <name>[4Fe-4S] cluster</name>
        <dbReference type="ChEBI" id="CHEBI:49883"/>
    </ligand>
</feature>
<evidence type="ECO:0000313" key="11">
    <source>
        <dbReference type="EMBL" id="CAD9190964.1"/>
    </source>
</evidence>
<evidence type="ECO:0000256" key="6">
    <source>
        <dbReference type="ARBA" id="ARBA00023004"/>
    </source>
</evidence>
<accession>A0A7S1WWR9</accession>
<reference evidence="11" key="1">
    <citation type="submission" date="2021-01" db="EMBL/GenBank/DDBJ databases">
        <authorList>
            <person name="Corre E."/>
            <person name="Pelletier E."/>
            <person name="Niang G."/>
            <person name="Scheremetjew M."/>
            <person name="Finn R."/>
            <person name="Kale V."/>
            <person name="Holt S."/>
            <person name="Cochrane G."/>
            <person name="Meng A."/>
            <person name="Brown T."/>
            <person name="Cohen L."/>
        </authorList>
    </citation>
    <scope>NUCLEOTIDE SEQUENCE</scope>
    <source>
        <strain evidence="11">OF101</strain>
    </source>
</reference>
<feature type="binding site" evidence="9">
    <location>
        <position position="187"/>
    </location>
    <ligand>
        <name>[2Fe-2S] cluster</name>
        <dbReference type="ChEBI" id="CHEBI:190135"/>
    </ligand>
</feature>
<comment type="similarity">
    <text evidence="2 9">Belongs to the anamorsin family.</text>
</comment>
<dbReference type="InterPro" id="IPR046408">
    <property type="entry name" value="CIAPIN1"/>
</dbReference>
<comment type="caution">
    <text evidence="9">Lacks conserved residue(s) required for the propagation of feature annotation.</text>
</comment>
<evidence type="ECO:0000256" key="1">
    <source>
        <dbReference type="ARBA" id="ARBA00001966"/>
    </source>
</evidence>
<evidence type="ECO:0000256" key="9">
    <source>
        <dbReference type="HAMAP-Rule" id="MF_03115"/>
    </source>
</evidence>
<evidence type="ECO:0000259" key="10">
    <source>
        <dbReference type="Pfam" id="PF05093"/>
    </source>
</evidence>
<evidence type="ECO:0000256" key="2">
    <source>
        <dbReference type="ARBA" id="ARBA00008169"/>
    </source>
</evidence>
<proteinExistence type="inferred from homology"/>
<dbReference type="HAMAP" id="MF_03115">
    <property type="entry name" value="Anamorsin"/>
    <property type="match status" value="1"/>
</dbReference>
<evidence type="ECO:0000256" key="8">
    <source>
        <dbReference type="ARBA" id="ARBA00023128"/>
    </source>
</evidence>
<keyword evidence="6 9" id="KW-0408">Iron</keyword>
<feature type="region of interest" description="Fe-S binding site B" evidence="9">
    <location>
        <begin position="216"/>
        <end position="230"/>
    </location>
</feature>
<dbReference type="GO" id="GO:0005758">
    <property type="term" value="C:mitochondrial intermembrane space"/>
    <property type="evidence" value="ECO:0007669"/>
    <property type="project" value="UniProtKB-SubCell"/>
</dbReference>
<dbReference type="GO" id="GO:0046872">
    <property type="term" value="F:metal ion binding"/>
    <property type="evidence" value="ECO:0007669"/>
    <property type="project" value="UniProtKB-KW"/>
</dbReference>
<dbReference type="GO" id="GO:0016226">
    <property type="term" value="P:iron-sulfur cluster assembly"/>
    <property type="evidence" value="ECO:0007669"/>
    <property type="project" value="UniProtKB-UniRule"/>
</dbReference>
<dbReference type="GO" id="GO:0009055">
    <property type="term" value="F:electron transfer activity"/>
    <property type="evidence" value="ECO:0007669"/>
    <property type="project" value="UniProtKB-UniRule"/>
</dbReference>
<sequence>MLAGLQRVQGRALVVIQPGDAAAYAVAEAFLRTLSPGAAAVTSPSGLAKASGEFGAVAVFCSNVSQYFQFDMAFVMQCLERLRPGGHVLARLGGLKEAEVTQLETQGLYAGAVDSRLGEQVRSKGVDSVQVEFSCLKPSWAAGAAAALPNSGKVQLIDEDALLGEVPEPVGKGKSDCSSQPKACANCSCGRKELEDKVGADEAKKRLEQGKERSACGSCYLGDAFRCETCPYRGLPAFKPGTKVELSSGETEGSGQFGMRVDGGDQEMLAKDGKVVLSVA</sequence>
<keyword evidence="7 9" id="KW-0411">Iron-sulfur</keyword>
<keyword evidence="9" id="KW-0001">2Fe-2S</keyword>
<evidence type="ECO:0000256" key="5">
    <source>
        <dbReference type="ARBA" id="ARBA00022723"/>
    </source>
</evidence>
<feature type="short sequence motif" description="Cx2C motif 1" evidence="9">
    <location>
        <begin position="216"/>
        <end position="219"/>
    </location>
</feature>
<evidence type="ECO:0000256" key="7">
    <source>
        <dbReference type="ARBA" id="ARBA00023014"/>
    </source>
</evidence>
<feature type="binding site" evidence="9">
    <location>
        <position position="227"/>
    </location>
    <ligand>
        <name>[4Fe-4S] cluster</name>
        <dbReference type="ChEBI" id="CHEBI:49883"/>
    </ligand>
</feature>
<comment type="domain">
    <text evidence="9">The C-terminal domain binds 2 Fe-S clusters but is otherwise mostly in an intrinsically disordered conformation.</text>
</comment>
<feature type="short sequence motif" description="Cx2C motif 2" evidence="9">
    <location>
        <begin position="227"/>
        <end position="230"/>
    </location>
</feature>
<feature type="binding site" evidence="9">
    <location>
        <position position="189"/>
    </location>
    <ligand>
        <name>[2Fe-2S] cluster</name>
        <dbReference type="ChEBI" id="CHEBI:190135"/>
    </ligand>
</feature>
<dbReference type="AlphaFoldDB" id="A0A7S1WWR9"/>
<keyword evidence="3 9" id="KW-0004">4Fe-4S</keyword>
<feature type="binding site" evidence="9">
    <location>
        <position position="216"/>
    </location>
    <ligand>
        <name>[4Fe-4S] cluster</name>
        <dbReference type="ChEBI" id="CHEBI:49883"/>
    </ligand>
</feature>
<feature type="domain" description="Anamorsin C-terminal" evidence="10">
    <location>
        <begin position="179"/>
        <end position="246"/>
    </location>
</feature>
<keyword evidence="8 9" id="KW-0496">Mitochondrion</keyword>
<dbReference type="GO" id="GO:0051537">
    <property type="term" value="F:2 iron, 2 sulfur cluster binding"/>
    <property type="evidence" value="ECO:0007669"/>
    <property type="project" value="UniProtKB-UniRule"/>
</dbReference>
<comment type="subcellular location">
    <subcellularLocation>
        <location evidence="9">Cytoplasm</location>
    </subcellularLocation>
    <subcellularLocation>
        <location evidence="9">Mitochondrion intermembrane space</location>
    </subcellularLocation>
</comment>
<organism evidence="11">
    <name type="scientific">Alexandrium catenella</name>
    <name type="common">Red tide dinoflagellate</name>
    <name type="synonym">Gonyaulax catenella</name>
    <dbReference type="NCBI Taxonomy" id="2925"/>
    <lineage>
        <taxon>Eukaryota</taxon>
        <taxon>Sar</taxon>
        <taxon>Alveolata</taxon>
        <taxon>Dinophyceae</taxon>
        <taxon>Gonyaulacales</taxon>
        <taxon>Pyrocystaceae</taxon>
        <taxon>Alexandrium</taxon>
    </lineage>
</organism>
<protein>
    <recommendedName>
        <fullName evidence="9">Anamorsin homolog</fullName>
    </recommendedName>
    <alternativeName>
        <fullName evidence="9">Fe-S cluster assembly protein DRE2 homolog</fullName>
    </alternativeName>
</protein>
<dbReference type="Pfam" id="PF05093">
    <property type="entry name" value="CIAPIN1"/>
    <property type="match status" value="1"/>
</dbReference>
<dbReference type="PANTHER" id="PTHR13273">
    <property type="entry name" value="ANAMORSIN"/>
    <property type="match status" value="1"/>
</dbReference>
<evidence type="ECO:0000256" key="3">
    <source>
        <dbReference type="ARBA" id="ARBA00022485"/>
    </source>
</evidence>
<keyword evidence="5 9" id="KW-0479">Metal-binding</keyword>
<dbReference type="EMBL" id="HBGE01113655">
    <property type="protein sequence ID" value="CAD9190964.1"/>
    <property type="molecule type" value="Transcribed_RNA"/>
</dbReference>
<comment type="subunit">
    <text evidence="9">Monomer.</text>
</comment>
<dbReference type="GO" id="GO:0051539">
    <property type="term" value="F:4 iron, 4 sulfur cluster binding"/>
    <property type="evidence" value="ECO:0007669"/>
    <property type="project" value="UniProtKB-KW"/>
</dbReference>
<dbReference type="InterPro" id="IPR007785">
    <property type="entry name" value="Anamorsin"/>
</dbReference>